<keyword evidence="3" id="KW-1185">Reference proteome</keyword>
<evidence type="ECO:0000313" key="3">
    <source>
        <dbReference type="Proteomes" id="UP001481677"/>
    </source>
</evidence>
<evidence type="ECO:0000313" key="2">
    <source>
        <dbReference type="EMBL" id="MEM5338996.1"/>
    </source>
</evidence>
<feature type="compositionally biased region" description="Basic and acidic residues" evidence="1">
    <location>
        <begin position="31"/>
        <end position="57"/>
    </location>
</feature>
<feature type="region of interest" description="Disordered" evidence="1">
    <location>
        <begin position="1"/>
        <end position="57"/>
    </location>
</feature>
<name>A0ABU9QW93_9BURK</name>
<dbReference type="EMBL" id="JAZHGA010000003">
    <property type="protein sequence ID" value="MEM5338996.1"/>
    <property type="molecule type" value="Genomic_DNA"/>
</dbReference>
<evidence type="ECO:0000256" key="1">
    <source>
        <dbReference type="SAM" id="MobiDB-lite"/>
    </source>
</evidence>
<comment type="caution">
    <text evidence="2">The sequence shown here is derived from an EMBL/GenBank/DDBJ whole genome shotgun (WGS) entry which is preliminary data.</text>
</comment>
<protein>
    <submittedName>
        <fullName evidence="2">Uncharacterized protein</fullName>
    </submittedName>
</protein>
<dbReference type="RefSeq" id="WP_342958664.1">
    <property type="nucleotide sequence ID" value="NZ_JAZHGA010000003.1"/>
</dbReference>
<sequence>MVGRFRPCAQVERADRTTNTEAIDTPYRQPRSQEEPRMEQDSKSACKADAKVHDAHSAHHERLMDEALMDTFPASDPIAQLCFD</sequence>
<gene>
    <name evidence="2" type="ORF">V4C56_05065</name>
</gene>
<accession>A0ABU9QW93</accession>
<dbReference type="Proteomes" id="UP001481677">
    <property type="component" value="Unassembled WGS sequence"/>
</dbReference>
<proteinExistence type="predicted"/>
<organism evidence="2 3">
    <name type="scientific">Paraburkholderia azotifigens</name>
    <dbReference type="NCBI Taxonomy" id="2057004"/>
    <lineage>
        <taxon>Bacteria</taxon>
        <taxon>Pseudomonadati</taxon>
        <taxon>Pseudomonadota</taxon>
        <taxon>Betaproteobacteria</taxon>
        <taxon>Burkholderiales</taxon>
        <taxon>Burkholderiaceae</taxon>
        <taxon>Paraburkholderia</taxon>
    </lineage>
</organism>
<reference evidence="2 3" key="1">
    <citation type="submission" date="2024-01" db="EMBL/GenBank/DDBJ databases">
        <title>The diversity of rhizobia nodulating Mimosa spp. in eleven states of Brazil covering several biomes is determined by host plant, location, and edaphic factors.</title>
        <authorList>
            <person name="Rouws L."/>
            <person name="Barauna A."/>
            <person name="Beukes C."/>
            <person name="De Faria S.M."/>
            <person name="Gross E."/>
            <person name="Dos Reis Junior F.B."/>
            <person name="Simon M."/>
            <person name="Maluk M."/>
            <person name="Odee D.W."/>
            <person name="Kenicer G."/>
            <person name="Young J.P.W."/>
            <person name="Reis V.M."/>
            <person name="Zilli J."/>
            <person name="James E.K."/>
        </authorList>
    </citation>
    <scope>NUCLEOTIDE SEQUENCE [LARGE SCALE GENOMIC DNA]</scope>
    <source>
        <strain evidence="2 3">JPY530</strain>
    </source>
</reference>